<gene>
    <name evidence="1" type="ORF">LIER_44027</name>
</gene>
<protein>
    <submittedName>
        <fullName evidence="1">Uncharacterized protein</fullName>
    </submittedName>
</protein>
<organism evidence="1 2">
    <name type="scientific">Lithospermum erythrorhizon</name>
    <name type="common">Purple gromwell</name>
    <name type="synonym">Lithospermum officinale var. erythrorhizon</name>
    <dbReference type="NCBI Taxonomy" id="34254"/>
    <lineage>
        <taxon>Eukaryota</taxon>
        <taxon>Viridiplantae</taxon>
        <taxon>Streptophyta</taxon>
        <taxon>Embryophyta</taxon>
        <taxon>Tracheophyta</taxon>
        <taxon>Spermatophyta</taxon>
        <taxon>Magnoliopsida</taxon>
        <taxon>eudicotyledons</taxon>
        <taxon>Gunneridae</taxon>
        <taxon>Pentapetalae</taxon>
        <taxon>asterids</taxon>
        <taxon>lamiids</taxon>
        <taxon>Boraginales</taxon>
        <taxon>Boraginaceae</taxon>
        <taxon>Boraginoideae</taxon>
        <taxon>Lithospermeae</taxon>
        <taxon>Lithospermum</taxon>
    </lineage>
</organism>
<keyword evidence="2" id="KW-1185">Reference proteome</keyword>
<sequence length="114" mass="12368">MAEDFKKGQSQLNLSDNDILYKVLEGINDTLESLGRNVNQFLPLSTFNAEPLSTPSFFRTSSDRHRSSTTLSCNFSFPTELLTAAPIGSQLSGKDANSINACNSSSKLTSTVDN</sequence>
<dbReference type="Proteomes" id="UP001454036">
    <property type="component" value="Unassembled WGS sequence"/>
</dbReference>
<dbReference type="EMBL" id="BAABME010044368">
    <property type="protein sequence ID" value="GAA0179209.1"/>
    <property type="molecule type" value="Genomic_DNA"/>
</dbReference>
<reference evidence="1 2" key="1">
    <citation type="submission" date="2024-01" db="EMBL/GenBank/DDBJ databases">
        <title>The complete chloroplast genome sequence of Lithospermum erythrorhizon: insights into the phylogenetic relationship among Boraginaceae species and the maternal lineages of purple gromwells.</title>
        <authorList>
            <person name="Okada T."/>
            <person name="Watanabe K."/>
        </authorList>
    </citation>
    <scope>NUCLEOTIDE SEQUENCE [LARGE SCALE GENOMIC DNA]</scope>
</reference>
<evidence type="ECO:0000313" key="1">
    <source>
        <dbReference type="EMBL" id="GAA0179209.1"/>
    </source>
</evidence>
<dbReference type="AlphaFoldDB" id="A0AAV3RR51"/>
<proteinExistence type="predicted"/>
<evidence type="ECO:0000313" key="2">
    <source>
        <dbReference type="Proteomes" id="UP001454036"/>
    </source>
</evidence>
<comment type="caution">
    <text evidence="1">The sequence shown here is derived from an EMBL/GenBank/DDBJ whole genome shotgun (WGS) entry which is preliminary data.</text>
</comment>
<name>A0AAV3RR51_LITER</name>
<accession>A0AAV3RR51</accession>